<name>A0A3V2HZ25_SALSE</name>
<comment type="caution">
    <text evidence="1">The sequence shown here is derived from an EMBL/GenBank/DDBJ whole genome shotgun (WGS) entry which is preliminary data.</text>
</comment>
<accession>A0A3V2HZ25</accession>
<dbReference type="EMBL" id="AAMCCN010000001">
    <property type="protein sequence ID" value="EDF8494995.1"/>
    <property type="molecule type" value="Genomic_DNA"/>
</dbReference>
<dbReference type="NCBIfam" id="NF033153">
    <property type="entry name" value="phage_ICD_like"/>
    <property type="match status" value="1"/>
</dbReference>
<evidence type="ECO:0000313" key="1">
    <source>
        <dbReference type="EMBL" id="EDF8494995.1"/>
    </source>
</evidence>
<sequence>MATANSTTSPRPENRVFIFLALSRTDRDAIPHREQVIATSEREARLMLEGRYVLFFAGRMPVPGAYHA</sequence>
<dbReference type="AlphaFoldDB" id="A0A3V2HZ25"/>
<protein>
    <submittedName>
        <fullName evidence="1">Host cell division inhibitor Icd-like protein</fullName>
    </submittedName>
</protein>
<gene>
    <name evidence="1" type="ORF">B6442_02705</name>
</gene>
<reference evidence="1" key="1">
    <citation type="submission" date="2018-07" db="EMBL/GenBank/DDBJ databases">
        <authorList>
            <consortium name="GenomeTrakr network: Whole genome sequencing for foodborne pathogen traceback"/>
        </authorList>
    </citation>
    <scope>NUCLEOTIDE SEQUENCE</scope>
    <source>
        <strain evidence="1">ADRDL-1057</strain>
    </source>
</reference>
<proteinExistence type="predicted"/>
<organism evidence="1">
    <name type="scientific">Salmonella senftenberg</name>
    <dbReference type="NCBI Taxonomy" id="28150"/>
    <lineage>
        <taxon>Bacteria</taxon>
        <taxon>Pseudomonadati</taxon>
        <taxon>Pseudomonadota</taxon>
        <taxon>Gammaproteobacteria</taxon>
        <taxon>Enterobacterales</taxon>
        <taxon>Enterobacteriaceae</taxon>
        <taxon>Salmonella</taxon>
    </lineage>
</organism>